<feature type="signal peptide" evidence="4">
    <location>
        <begin position="1"/>
        <end position="20"/>
    </location>
</feature>
<comment type="caution">
    <text evidence="3">Lacks conserved residue(s) required for the propagation of feature annotation.</text>
</comment>
<keyword evidence="1" id="KW-0217">Developmental protein</keyword>
<organism evidence="6 7">
    <name type="scientific">Knipowitschia caucasica</name>
    <name type="common">Caucasian dwarf goby</name>
    <name type="synonym">Pomatoschistus caucasicus</name>
    <dbReference type="NCBI Taxonomy" id="637954"/>
    <lineage>
        <taxon>Eukaryota</taxon>
        <taxon>Metazoa</taxon>
        <taxon>Chordata</taxon>
        <taxon>Craniata</taxon>
        <taxon>Vertebrata</taxon>
        <taxon>Euteleostomi</taxon>
        <taxon>Actinopterygii</taxon>
        <taxon>Neopterygii</taxon>
        <taxon>Teleostei</taxon>
        <taxon>Neoteleostei</taxon>
        <taxon>Acanthomorphata</taxon>
        <taxon>Gobiaria</taxon>
        <taxon>Gobiiformes</taxon>
        <taxon>Gobioidei</taxon>
        <taxon>Gobiidae</taxon>
        <taxon>Gobiinae</taxon>
        <taxon>Knipowitschia</taxon>
    </lineage>
</organism>
<dbReference type="GO" id="GO:0042813">
    <property type="term" value="F:Wnt receptor activity"/>
    <property type="evidence" value="ECO:0007669"/>
    <property type="project" value="TreeGrafter"/>
</dbReference>
<evidence type="ECO:0000313" key="7">
    <source>
        <dbReference type="Proteomes" id="UP001497482"/>
    </source>
</evidence>
<dbReference type="Proteomes" id="UP001497482">
    <property type="component" value="Chromosome 18"/>
</dbReference>
<evidence type="ECO:0000256" key="1">
    <source>
        <dbReference type="ARBA" id="ARBA00022473"/>
    </source>
</evidence>
<keyword evidence="2 3" id="KW-1015">Disulfide bond</keyword>
<proteinExistence type="predicted"/>
<dbReference type="SMART" id="SM00063">
    <property type="entry name" value="FRI"/>
    <property type="match status" value="1"/>
</dbReference>
<feature type="disulfide bond" evidence="3">
    <location>
        <begin position="28"/>
        <end position="89"/>
    </location>
</feature>
<dbReference type="GO" id="GO:0035567">
    <property type="term" value="P:non-canonical Wnt signaling pathway"/>
    <property type="evidence" value="ECO:0007669"/>
    <property type="project" value="TreeGrafter"/>
</dbReference>
<dbReference type="PANTHER" id="PTHR11309">
    <property type="entry name" value="FRIZZLED"/>
    <property type="match status" value="1"/>
</dbReference>
<feature type="disulfide bond" evidence="3">
    <location>
        <begin position="103"/>
        <end position="127"/>
    </location>
</feature>
<dbReference type="GO" id="GO:0005886">
    <property type="term" value="C:plasma membrane"/>
    <property type="evidence" value="ECO:0007669"/>
    <property type="project" value="TreeGrafter"/>
</dbReference>
<dbReference type="AlphaFoldDB" id="A0AAV2KHI8"/>
<feature type="disulfide bond" evidence="3">
    <location>
        <begin position="36"/>
        <end position="82"/>
    </location>
</feature>
<dbReference type="GO" id="GO:0017147">
    <property type="term" value="F:Wnt-protein binding"/>
    <property type="evidence" value="ECO:0007669"/>
    <property type="project" value="TreeGrafter"/>
</dbReference>
<evidence type="ECO:0000256" key="4">
    <source>
        <dbReference type="SAM" id="SignalP"/>
    </source>
</evidence>
<dbReference type="SUPFAM" id="SSF63501">
    <property type="entry name" value="Frizzled cysteine-rich domain"/>
    <property type="match status" value="1"/>
</dbReference>
<dbReference type="PROSITE" id="PS50038">
    <property type="entry name" value="FZ"/>
    <property type="match status" value="1"/>
</dbReference>
<dbReference type="Pfam" id="PF01392">
    <property type="entry name" value="Fz"/>
    <property type="match status" value="1"/>
</dbReference>
<feature type="chain" id="PRO_5043506073" description="FZ domain-containing protein" evidence="4">
    <location>
        <begin position="21"/>
        <end position="171"/>
    </location>
</feature>
<dbReference type="InterPro" id="IPR036790">
    <property type="entry name" value="Frizzled_dom_sf"/>
</dbReference>
<dbReference type="GO" id="GO:0060070">
    <property type="term" value="P:canonical Wnt signaling pathway"/>
    <property type="evidence" value="ECO:0007669"/>
    <property type="project" value="TreeGrafter"/>
</dbReference>
<feature type="domain" description="FZ" evidence="5">
    <location>
        <begin position="27"/>
        <end position="139"/>
    </location>
</feature>
<evidence type="ECO:0000256" key="2">
    <source>
        <dbReference type="ARBA" id="ARBA00023157"/>
    </source>
</evidence>
<gene>
    <name evidence="6" type="ORF">KC01_LOCUS17709</name>
</gene>
<dbReference type="InterPro" id="IPR020067">
    <property type="entry name" value="Frizzled_dom"/>
</dbReference>
<accession>A0AAV2KHI8</accession>
<reference evidence="6 7" key="1">
    <citation type="submission" date="2024-04" db="EMBL/GenBank/DDBJ databases">
        <authorList>
            <person name="Waldvogel A.-M."/>
            <person name="Schoenle A."/>
        </authorList>
    </citation>
    <scope>NUCLEOTIDE SEQUENCE [LARGE SCALE GENOMIC DNA]</scope>
</reference>
<dbReference type="EMBL" id="OZ035840">
    <property type="protein sequence ID" value="CAL1587786.1"/>
    <property type="molecule type" value="Genomic_DNA"/>
</dbReference>
<keyword evidence="4" id="KW-0732">Signal</keyword>
<name>A0AAV2KHI8_KNICA</name>
<sequence length="171" mass="19422">MDFQLALILLPLLSAQTGDSTPVIEHKCEYLLIRQCQDLGFRNVLLPNHMGQNTQEHAAREMQKFHRFFQANCSEDFKWLLCFVYAPVCNVQKEPVFPCKEVCDRARSSCEPVINTAGFQWPSSLRCEGFPDQGTCMNRPTPAPPTPTHPTLCPICMGLLCRFQEVLMGEN</sequence>
<protein>
    <recommendedName>
        <fullName evidence="5">FZ domain-containing protein</fullName>
    </recommendedName>
</protein>
<keyword evidence="7" id="KW-1185">Reference proteome</keyword>
<evidence type="ECO:0000313" key="6">
    <source>
        <dbReference type="EMBL" id="CAL1587786.1"/>
    </source>
</evidence>
<dbReference type="Gene3D" id="1.10.2000.10">
    <property type="entry name" value="Frizzled cysteine-rich domain"/>
    <property type="match status" value="1"/>
</dbReference>
<dbReference type="InterPro" id="IPR015526">
    <property type="entry name" value="Frizzled/SFRP"/>
</dbReference>
<evidence type="ECO:0000259" key="5">
    <source>
        <dbReference type="PROSITE" id="PS50038"/>
    </source>
</evidence>
<evidence type="ECO:0000256" key="3">
    <source>
        <dbReference type="PROSITE-ProRule" id="PRU00090"/>
    </source>
</evidence>